<keyword evidence="6 10" id="KW-0175">Coiled coil</keyword>
<evidence type="ECO:0000256" key="2">
    <source>
        <dbReference type="ARBA" id="ARBA00004496"/>
    </source>
</evidence>
<keyword evidence="7" id="KW-0969">Cilium</keyword>
<feature type="compositionally biased region" description="Low complexity" evidence="11">
    <location>
        <begin position="404"/>
        <end position="417"/>
    </location>
</feature>
<name>A0A7S1PRL8_ALECA</name>
<dbReference type="GO" id="GO:0005930">
    <property type="term" value="C:axoneme"/>
    <property type="evidence" value="ECO:0007669"/>
    <property type="project" value="TreeGrafter"/>
</dbReference>
<evidence type="ECO:0000256" key="9">
    <source>
        <dbReference type="ARBA" id="ARBA00031593"/>
    </source>
</evidence>
<dbReference type="PANTHER" id="PTHR21532:SF0">
    <property type="entry name" value="CILIA- AND FLAGELLA-ASSOCIATED PROTEIN 36"/>
    <property type="match status" value="1"/>
</dbReference>
<evidence type="ECO:0000256" key="6">
    <source>
        <dbReference type="ARBA" id="ARBA00023054"/>
    </source>
</evidence>
<dbReference type="InterPro" id="IPR023379">
    <property type="entry name" value="BART_dom"/>
</dbReference>
<evidence type="ECO:0000256" key="3">
    <source>
        <dbReference type="ARBA" id="ARBA00007460"/>
    </source>
</evidence>
<evidence type="ECO:0000256" key="7">
    <source>
        <dbReference type="ARBA" id="ARBA00023069"/>
    </source>
</evidence>
<reference evidence="13" key="1">
    <citation type="submission" date="2021-01" db="EMBL/GenBank/DDBJ databases">
        <authorList>
            <person name="Corre E."/>
            <person name="Pelletier E."/>
            <person name="Niang G."/>
            <person name="Scheremetjew M."/>
            <person name="Finn R."/>
            <person name="Kale V."/>
            <person name="Holt S."/>
            <person name="Cochrane G."/>
            <person name="Meng A."/>
            <person name="Brown T."/>
            <person name="Cohen L."/>
        </authorList>
    </citation>
    <scope>NUCLEOTIDE SEQUENCE</scope>
    <source>
        <strain evidence="13">OF101</strain>
    </source>
</reference>
<evidence type="ECO:0000256" key="8">
    <source>
        <dbReference type="ARBA" id="ARBA00023273"/>
    </source>
</evidence>
<evidence type="ECO:0000256" key="4">
    <source>
        <dbReference type="ARBA" id="ARBA00021815"/>
    </source>
</evidence>
<evidence type="ECO:0000259" key="12">
    <source>
        <dbReference type="Pfam" id="PF11527"/>
    </source>
</evidence>
<evidence type="ECO:0000313" key="13">
    <source>
        <dbReference type="EMBL" id="CAD9097168.1"/>
    </source>
</evidence>
<comment type="subcellular location">
    <subcellularLocation>
        <location evidence="1">Cell projection</location>
        <location evidence="1">Cilium</location>
    </subcellularLocation>
    <subcellularLocation>
        <location evidence="2">Cytoplasm</location>
    </subcellularLocation>
</comment>
<protein>
    <recommendedName>
        <fullName evidence="4">Cilia- and flagella-associated protein 36</fullName>
    </recommendedName>
    <alternativeName>
        <fullName evidence="9">Coiled-coil domain-containing protein 104</fullName>
    </alternativeName>
</protein>
<dbReference type="EMBL" id="HBGE01009312">
    <property type="protein sequence ID" value="CAD9097168.1"/>
    <property type="molecule type" value="Transcribed_RNA"/>
</dbReference>
<accession>A0A7S1PRL8</accession>
<gene>
    <name evidence="13" type="ORF">ACAT0790_LOCUS5598</name>
</gene>
<dbReference type="InterPro" id="IPR042541">
    <property type="entry name" value="BART_sf"/>
</dbReference>
<evidence type="ECO:0000256" key="11">
    <source>
        <dbReference type="SAM" id="MobiDB-lite"/>
    </source>
</evidence>
<keyword evidence="5" id="KW-0963">Cytoplasm</keyword>
<sequence>MAAADDLEWLSDYVVNILKSPTWVTPIAQFIDDQCGLFDDKEENELMHTACHSEFKQLVNELLVSHLLEVSVNPEDFERFCEKGLTGQTRLHRALVDQLLSVDDFLGFKAMMAKHNAELNQEAIISFQVEDDEEPLQDPLSPTRLLADGVVANSIAEGLKTRDAEWQIYEPAFPARKRTLTSESGHSQNDQENWEAQLRLEEAELEQTIALSLQLEEERLRQLTQHEQPVPSPEPSVALEPTPPMVVPTRAGCISAPLCYVPPKLKQPPAPRMMEVECLAPAAKPRGGAWGFTSAPLCPAPPQLLQEPTIVPAAAAAAATPAPRVPKVVGFTSSPLLHRPPAPKPGPASEAPAVPTQALEPVQAPQPVQAGEPTTEEIDGMRSNLQLWRQRAERAFVRPPALNTAAARTLPKAAPAAGPSDEERRQRAEHLARQRDRLREKRQRDRDQQMVDFQLSRGGGSTVASSLDRASAHAARAAEGRRLVAALSPGAVVTSPSAPPPGNAPVIAERMRQAMTLQLRQTLMRTTVSDADTLDGQLSQLELMKSG</sequence>
<dbReference type="InterPro" id="IPR038888">
    <property type="entry name" value="CFAP36"/>
</dbReference>
<keyword evidence="8" id="KW-0966">Cell projection</keyword>
<dbReference type="GO" id="GO:0097546">
    <property type="term" value="C:ciliary base"/>
    <property type="evidence" value="ECO:0007669"/>
    <property type="project" value="TreeGrafter"/>
</dbReference>
<feature type="coiled-coil region" evidence="10">
    <location>
        <begin position="191"/>
        <end position="218"/>
    </location>
</feature>
<feature type="region of interest" description="Disordered" evidence="11">
    <location>
        <begin position="331"/>
        <end position="355"/>
    </location>
</feature>
<evidence type="ECO:0000256" key="1">
    <source>
        <dbReference type="ARBA" id="ARBA00004138"/>
    </source>
</evidence>
<feature type="compositionally biased region" description="Basic and acidic residues" evidence="11">
    <location>
        <begin position="421"/>
        <end position="449"/>
    </location>
</feature>
<evidence type="ECO:0000256" key="5">
    <source>
        <dbReference type="ARBA" id="ARBA00022490"/>
    </source>
</evidence>
<proteinExistence type="inferred from homology"/>
<comment type="similarity">
    <text evidence="3">Belongs to the CFAP36 family.</text>
</comment>
<feature type="region of interest" description="Disordered" evidence="11">
    <location>
        <begin position="402"/>
        <end position="467"/>
    </location>
</feature>
<dbReference type="Pfam" id="PF11527">
    <property type="entry name" value="ARL2_Bind_BART"/>
    <property type="match status" value="1"/>
</dbReference>
<organism evidence="13">
    <name type="scientific">Alexandrium catenella</name>
    <name type="common">Red tide dinoflagellate</name>
    <name type="synonym">Gonyaulax catenella</name>
    <dbReference type="NCBI Taxonomy" id="2925"/>
    <lineage>
        <taxon>Eukaryota</taxon>
        <taxon>Sar</taxon>
        <taxon>Alveolata</taxon>
        <taxon>Dinophyceae</taxon>
        <taxon>Gonyaulacales</taxon>
        <taxon>Pyrocystaceae</taxon>
        <taxon>Alexandrium</taxon>
    </lineage>
</organism>
<dbReference type="PANTHER" id="PTHR21532">
    <property type="entry name" value="PHOSPHODIESTERASE HL"/>
    <property type="match status" value="1"/>
</dbReference>
<feature type="domain" description="BART" evidence="12">
    <location>
        <begin position="8"/>
        <end position="120"/>
    </location>
</feature>
<dbReference type="Gene3D" id="1.20.1520.10">
    <property type="entry name" value="ADP-ribosylation factor-like 2-binding protein, domain"/>
    <property type="match status" value="1"/>
</dbReference>
<dbReference type="AlphaFoldDB" id="A0A7S1PRL8"/>
<evidence type="ECO:0000256" key="10">
    <source>
        <dbReference type="SAM" id="Coils"/>
    </source>
</evidence>